<dbReference type="Gene3D" id="1.25.40.10">
    <property type="entry name" value="Tetratricopeptide repeat domain"/>
    <property type="match status" value="2"/>
</dbReference>
<dbReference type="SUPFAM" id="SSF48452">
    <property type="entry name" value="TPR-like"/>
    <property type="match status" value="2"/>
</dbReference>
<keyword evidence="2 3" id="KW-0238">DNA-binding</keyword>
<dbReference type="InterPro" id="IPR027417">
    <property type="entry name" value="P-loop_NTPase"/>
</dbReference>
<evidence type="ECO:0000256" key="2">
    <source>
        <dbReference type="ARBA" id="ARBA00023125"/>
    </source>
</evidence>
<dbReference type="InterPro" id="IPR011990">
    <property type="entry name" value="TPR-like_helical_dom_sf"/>
</dbReference>
<evidence type="ECO:0000256" key="3">
    <source>
        <dbReference type="PROSITE-ProRule" id="PRU01091"/>
    </source>
</evidence>
<dbReference type="Gene3D" id="1.10.10.10">
    <property type="entry name" value="Winged helix-like DNA-binding domain superfamily/Winged helix DNA-binding domain"/>
    <property type="match status" value="1"/>
</dbReference>
<dbReference type="PANTHER" id="PTHR47691">
    <property type="entry name" value="REGULATOR-RELATED"/>
    <property type="match status" value="1"/>
</dbReference>
<dbReference type="InterPro" id="IPR019734">
    <property type="entry name" value="TPR_rpt"/>
</dbReference>
<dbReference type="CDD" id="cd15831">
    <property type="entry name" value="BTAD"/>
    <property type="match status" value="1"/>
</dbReference>
<evidence type="ECO:0000313" key="6">
    <source>
        <dbReference type="Proteomes" id="UP001595912"/>
    </source>
</evidence>
<comment type="caution">
    <text evidence="5">The sequence shown here is derived from an EMBL/GenBank/DDBJ whole genome shotgun (WGS) entry which is preliminary data.</text>
</comment>
<dbReference type="EMBL" id="JBHSIU010000041">
    <property type="protein sequence ID" value="MFC5002208.1"/>
    <property type="molecule type" value="Genomic_DNA"/>
</dbReference>
<dbReference type="GO" id="GO:0005524">
    <property type="term" value="F:ATP binding"/>
    <property type="evidence" value="ECO:0007669"/>
    <property type="project" value="UniProtKB-KW"/>
</dbReference>
<dbReference type="PROSITE" id="PS51755">
    <property type="entry name" value="OMPR_PHOB"/>
    <property type="match status" value="1"/>
</dbReference>
<dbReference type="SMART" id="SM00862">
    <property type="entry name" value="Trans_reg_C"/>
    <property type="match status" value="1"/>
</dbReference>
<dbReference type="SUPFAM" id="SSF46894">
    <property type="entry name" value="C-terminal effector domain of the bipartite response regulators"/>
    <property type="match status" value="1"/>
</dbReference>
<evidence type="ECO:0000256" key="1">
    <source>
        <dbReference type="ARBA" id="ARBA00005820"/>
    </source>
</evidence>
<keyword evidence="5" id="KW-0067">ATP-binding</keyword>
<dbReference type="RefSeq" id="WP_380120074.1">
    <property type="nucleotide sequence ID" value="NZ_JBHSIU010000041.1"/>
</dbReference>
<feature type="DNA-binding region" description="OmpR/PhoB-type" evidence="3">
    <location>
        <begin position="2"/>
        <end position="106"/>
    </location>
</feature>
<accession>A0ABV9W4B5</accession>
<evidence type="ECO:0000313" key="5">
    <source>
        <dbReference type="EMBL" id="MFC5002208.1"/>
    </source>
</evidence>
<dbReference type="Pfam" id="PF03704">
    <property type="entry name" value="BTAD"/>
    <property type="match status" value="1"/>
</dbReference>
<dbReference type="SMART" id="SM01043">
    <property type="entry name" value="BTAD"/>
    <property type="match status" value="1"/>
</dbReference>
<sequence>MSGGVDPGDLFVGVLGPTVVRRHGRDVATGGRAPRTVLCRLIVAGGRFVALDALVDGLWPHEPPPSARITVQGYLSVLRRALEPDRPPRAPGRLLVRDGTGYALRLAPGTLDTDRFGAALRQGRDLLAAGDPRSALTHLDEALALWRGPAYADCADRPFVLAEAHRVRELRTAATEHRLAALVELGAHETAAAQLRAFLAEHPLRERAWALLARALYLTGRQGDALEVLRDARRRLMDDLGVEPGAELAGLQHEILDHTLDTAPAGNLPHPVSDLVGRVAERRAVTDLLRRHRLVTLTGAGGMGKTRLALAVAADRADPDGPWLVELAGLHEPAVLAERVCAALRIAGPGTTGALIAALRTRQLLIVLDNCEHLVGAAGPLVSALLSACPQVRVLVTSRESLRVDGEHLFDVPPLSAGEAVDLFTARAAAVLSGRRPGPAERHPIARLCAALDHMPLAIEFAAAQSRVLSPRQILARLDDRFAVLAGPRTASRYATMLGLMDAWYELLTAAEQDLLSALAVFDGGFGLAGATAVAGRADTLPVLTALVEKSLVKADDRRFMLLETIRRYAVRRTSPAHRHALGVRHTTWVLHLADTAGEQLRGPGSAAWMRRLHLESDNVRAALRRAATAGDTATVLRIAGGLHWYWYRQGRVTEGLRCLEPALRQADPRVHDPAWIARAAVGLALLRYLGGAHDQVADALAVAARHGAATDDPAVRAQVLATVAYFQAGAGDVGAATANATEALALARTAGHRATAAEALMCLGEAERRAGRLERATATFTAALREAEECGHGWAAVSVLWLMSKVELAADRPDRAAPLIRRMLEEAHRGADTTGWLVAVAMSAHLLALAGRTAAAADLLGTVRALGDRVGYQAEAMDAELAGYLATLQPCGVSPGS</sequence>
<dbReference type="SUPFAM" id="SSF52540">
    <property type="entry name" value="P-loop containing nucleoside triphosphate hydrolases"/>
    <property type="match status" value="1"/>
</dbReference>
<organism evidence="5 6">
    <name type="scientific">Dactylosporangium cerinum</name>
    <dbReference type="NCBI Taxonomy" id="1434730"/>
    <lineage>
        <taxon>Bacteria</taxon>
        <taxon>Bacillati</taxon>
        <taxon>Actinomycetota</taxon>
        <taxon>Actinomycetes</taxon>
        <taxon>Micromonosporales</taxon>
        <taxon>Micromonosporaceae</taxon>
        <taxon>Dactylosporangium</taxon>
    </lineage>
</organism>
<evidence type="ECO:0000259" key="4">
    <source>
        <dbReference type="PROSITE" id="PS51755"/>
    </source>
</evidence>
<dbReference type="SMART" id="SM00028">
    <property type="entry name" value="TPR"/>
    <property type="match status" value="4"/>
</dbReference>
<gene>
    <name evidence="5" type="ORF">ACFPIJ_30795</name>
</gene>
<reference evidence="6" key="1">
    <citation type="journal article" date="2019" name="Int. J. Syst. Evol. Microbiol.">
        <title>The Global Catalogue of Microorganisms (GCM) 10K type strain sequencing project: providing services to taxonomists for standard genome sequencing and annotation.</title>
        <authorList>
            <consortium name="The Broad Institute Genomics Platform"/>
            <consortium name="The Broad Institute Genome Sequencing Center for Infectious Disease"/>
            <person name="Wu L."/>
            <person name="Ma J."/>
        </authorList>
    </citation>
    <scope>NUCLEOTIDE SEQUENCE [LARGE SCALE GENOMIC DNA]</scope>
    <source>
        <strain evidence="6">CGMCC 4.7152</strain>
    </source>
</reference>
<name>A0ABV9W4B5_9ACTN</name>
<dbReference type="InterPro" id="IPR001867">
    <property type="entry name" value="OmpR/PhoB-type_DNA-bd"/>
</dbReference>
<keyword evidence="5" id="KW-0547">Nucleotide-binding</keyword>
<feature type="domain" description="OmpR/PhoB-type" evidence="4">
    <location>
        <begin position="2"/>
        <end position="106"/>
    </location>
</feature>
<proteinExistence type="inferred from homology"/>
<keyword evidence="6" id="KW-1185">Reference proteome</keyword>
<comment type="similarity">
    <text evidence="1">Belongs to the AfsR/DnrI/RedD regulatory family.</text>
</comment>
<dbReference type="Proteomes" id="UP001595912">
    <property type="component" value="Unassembled WGS sequence"/>
</dbReference>
<dbReference type="InterPro" id="IPR005158">
    <property type="entry name" value="BTAD"/>
</dbReference>
<dbReference type="InterPro" id="IPR016032">
    <property type="entry name" value="Sig_transdc_resp-reg_C-effctor"/>
</dbReference>
<dbReference type="PANTHER" id="PTHR47691:SF3">
    <property type="entry name" value="HTH-TYPE TRANSCRIPTIONAL REGULATOR RV0890C-RELATED"/>
    <property type="match status" value="1"/>
</dbReference>
<dbReference type="InterPro" id="IPR036388">
    <property type="entry name" value="WH-like_DNA-bd_sf"/>
</dbReference>
<protein>
    <submittedName>
        <fullName evidence="5">ATP-binding protein</fullName>
    </submittedName>
</protein>